<dbReference type="PANTHER" id="PTHR47053">
    <property type="entry name" value="MUREIN DD-ENDOPEPTIDASE MEPH-RELATED"/>
    <property type="match status" value="1"/>
</dbReference>
<comment type="similarity">
    <text evidence="1">Belongs to the peptidase C40 family.</text>
</comment>
<gene>
    <name evidence="8" type="ORF">LZ480_01880</name>
</gene>
<evidence type="ECO:0000259" key="7">
    <source>
        <dbReference type="PROSITE" id="PS51935"/>
    </source>
</evidence>
<evidence type="ECO:0000256" key="5">
    <source>
        <dbReference type="SAM" id="SignalP"/>
    </source>
</evidence>
<evidence type="ECO:0000256" key="2">
    <source>
        <dbReference type="ARBA" id="ARBA00022670"/>
    </source>
</evidence>
<dbReference type="RefSeq" id="WP_241367637.1">
    <property type="nucleotide sequence ID" value="NZ_JAKZFC010000001.1"/>
</dbReference>
<keyword evidence="9" id="KW-1185">Reference proteome</keyword>
<feature type="chain" id="PRO_5045955664" evidence="5">
    <location>
        <begin position="21"/>
        <end position="313"/>
    </location>
</feature>
<feature type="domain" description="SLH" evidence="6">
    <location>
        <begin position="262"/>
        <end position="313"/>
    </location>
</feature>
<dbReference type="PANTHER" id="PTHR47053:SF1">
    <property type="entry name" value="MUREIN DD-ENDOPEPTIDASE MEPH-RELATED"/>
    <property type="match status" value="1"/>
</dbReference>
<evidence type="ECO:0000259" key="6">
    <source>
        <dbReference type="PROSITE" id="PS51272"/>
    </source>
</evidence>
<name>A0ABS9U8Q7_9BACL</name>
<feature type="signal peptide" evidence="5">
    <location>
        <begin position="1"/>
        <end position="20"/>
    </location>
</feature>
<dbReference type="Gene3D" id="3.90.1720.10">
    <property type="entry name" value="endopeptidase domain like (from Nostoc punctiforme)"/>
    <property type="match status" value="1"/>
</dbReference>
<evidence type="ECO:0000313" key="9">
    <source>
        <dbReference type="Proteomes" id="UP001316087"/>
    </source>
</evidence>
<dbReference type="Pfam" id="PF00877">
    <property type="entry name" value="NLPC_P60"/>
    <property type="match status" value="1"/>
</dbReference>
<dbReference type="InterPro" id="IPR038765">
    <property type="entry name" value="Papain-like_cys_pep_sf"/>
</dbReference>
<organism evidence="8 9">
    <name type="scientific">Solibacillus palustris</name>
    <dbReference type="NCBI Taxonomy" id="2908203"/>
    <lineage>
        <taxon>Bacteria</taxon>
        <taxon>Bacillati</taxon>
        <taxon>Bacillota</taxon>
        <taxon>Bacilli</taxon>
        <taxon>Bacillales</taxon>
        <taxon>Caryophanaceae</taxon>
        <taxon>Solibacillus</taxon>
    </lineage>
</organism>
<evidence type="ECO:0000256" key="3">
    <source>
        <dbReference type="ARBA" id="ARBA00022801"/>
    </source>
</evidence>
<dbReference type="Proteomes" id="UP001316087">
    <property type="component" value="Unassembled WGS sequence"/>
</dbReference>
<dbReference type="PROSITE" id="PS51272">
    <property type="entry name" value="SLH"/>
    <property type="match status" value="2"/>
</dbReference>
<keyword evidence="4" id="KW-0788">Thiol protease</keyword>
<dbReference type="EMBL" id="JAKZFC010000001">
    <property type="protein sequence ID" value="MCH7320623.1"/>
    <property type="molecule type" value="Genomic_DNA"/>
</dbReference>
<evidence type="ECO:0000256" key="1">
    <source>
        <dbReference type="ARBA" id="ARBA00007074"/>
    </source>
</evidence>
<comment type="caution">
    <text evidence="8">The sequence shown here is derived from an EMBL/GenBank/DDBJ whole genome shotgun (WGS) entry which is preliminary data.</text>
</comment>
<evidence type="ECO:0000256" key="4">
    <source>
        <dbReference type="ARBA" id="ARBA00022807"/>
    </source>
</evidence>
<feature type="domain" description="NlpC/P60" evidence="7">
    <location>
        <begin position="29"/>
        <end position="149"/>
    </location>
</feature>
<reference evidence="8 9" key="1">
    <citation type="submission" date="2022-03" db="EMBL/GenBank/DDBJ databases">
        <authorList>
            <person name="Jo J.-H."/>
            <person name="Im W.-T."/>
        </authorList>
    </citation>
    <scope>NUCLEOTIDE SEQUENCE [LARGE SCALE GENOMIC DNA]</scope>
    <source>
        <strain evidence="8 9">MA9</strain>
    </source>
</reference>
<protein>
    <submittedName>
        <fullName evidence="8">NlpC/P60 family protein</fullName>
    </submittedName>
</protein>
<dbReference type="InterPro" id="IPR000064">
    <property type="entry name" value="NLP_P60_dom"/>
</dbReference>
<accession>A0ABS9U8Q7</accession>
<feature type="domain" description="SLH" evidence="6">
    <location>
        <begin position="198"/>
        <end position="261"/>
    </location>
</feature>
<sequence length="313" mass="32967">MKKKILLPIFAAFMIFAGTATTTNNSAEAASISELTATASKYIGVPYVYGGTTAQGLDCSGYTKLVFKQLGYTLNRTAAMQYKQGTSVSKANLQAGDLVFFDTSGGVSHVGISLGGTKFIHAGVSTGVTEADINTSYWSKRYVGAKRVTTFGENTTVAAGEAKKEEVKDAAIDFTVYASRGEVALQLAEALGLDTSDTTSVFPDVKSSSKFAGAAKALYELGVFTGDENGKFNPGSPFTRAQMAKVLVAAYKLELQEQQLSFTDVPASHWASNDISILASNGITNGLGDGTFGVSNNVKLVDLAAFIERAQNK</sequence>
<keyword evidence="5" id="KW-0732">Signal</keyword>
<proteinExistence type="inferred from homology"/>
<dbReference type="InterPro" id="IPR001119">
    <property type="entry name" value="SLH_dom"/>
</dbReference>
<dbReference type="InterPro" id="IPR051202">
    <property type="entry name" value="Peptidase_C40"/>
</dbReference>
<keyword evidence="3" id="KW-0378">Hydrolase</keyword>
<keyword evidence="2" id="KW-0645">Protease</keyword>
<evidence type="ECO:0000313" key="8">
    <source>
        <dbReference type="EMBL" id="MCH7320623.1"/>
    </source>
</evidence>
<dbReference type="PROSITE" id="PS51935">
    <property type="entry name" value="NLPC_P60"/>
    <property type="match status" value="1"/>
</dbReference>
<dbReference type="SUPFAM" id="SSF54001">
    <property type="entry name" value="Cysteine proteinases"/>
    <property type="match status" value="1"/>
</dbReference>
<dbReference type="Pfam" id="PF00395">
    <property type="entry name" value="SLH"/>
    <property type="match status" value="2"/>
</dbReference>